<dbReference type="Proteomes" id="UP000612233">
    <property type="component" value="Unassembled WGS sequence"/>
</dbReference>
<keyword evidence="2" id="KW-1185">Reference proteome</keyword>
<name>A0A927GIS8_9BACT</name>
<reference evidence="1" key="1">
    <citation type="submission" date="2020-09" db="EMBL/GenBank/DDBJ databases">
        <authorList>
            <person name="Kim M.K."/>
        </authorList>
    </citation>
    <scope>NUCLEOTIDE SEQUENCE</scope>
    <source>
        <strain evidence="1">BT664</strain>
    </source>
</reference>
<sequence>MEEIFLSRAITSAEAKALLQSAMPSLIVFEWDMMKGKDAPPDLNPDVDTHIWFELDAESDSLPLFPCRLSIYNLPRERVEERQLWLGQMLSARYELTVWVSFTHPDRPTDPYYGIVFERGESYLADDSEVASGELNAKPVLILGPYPLPSMKFDSYGRFEGR</sequence>
<gene>
    <name evidence="1" type="ORF">IC235_07670</name>
</gene>
<dbReference type="EMBL" id="JACXAD010000007">
    <property type="protein sequence ID" value="MBD2767768.1"/>
    <property type="molecule type" value="Genomic_DNA"/>
</dbReference>
<comment type="caution">
    <text evidence="1">The sequence shown here is derived from an EMBL/GenBank/DDBJ whole genome shotgun (WGS) entry which is preliminary data.</text>
</comment>
<dbReference type="RefSeq" id="WP_191004590.1">
    <property type="nucleotide sequence ID" value="NZ_JACXAD010000007.1"/>
</dbReference>
<accession>A0A927GIS8</accession>
<proteinExistence type="predicted"/>
<evidence type="ECO:0000313" key="1">
    <source>
        <dbReference type="EMBL" id="MBD2767768.1"/>
    </source>
</evidence>
<protein>
    <submittedName>
        <fullName evidence="1">Uncharacterized protein</fullName>
    </submittedName>
</protein>
<evidence type="ECO:0000313" key="2">
    <source>
        <dbReference type="Proteomes" id="UP000612233"/>
    </source>
</evidence>
<dbReference type="AlphaFoldDB" id="A0A927GIS8"/>
<organism evidence="1 2">
    <name type="scientific">Hymenobacter montanus</name>
    <dbReference type="NCBI Taxonomy" id="2771359"/>
    <lineage>
        <taxon>Bacteria</taxon>
        <taxon>Pseudomonadati</taxon>
        <taxon>Bacteroidota</taxon>
        <taxon>Cytophagia</taxon>
        <taxon>Cytophagales</taxon>
        <taxon>Hymenobacteraceae</taxon>
        <taxon>Hymenobacter</taxon>
    </lineage>
</organism>